<evidence type="ECO:0008006" key="3">
    <source>
        <dbReference type="Google" id="ProtNLM"/>
    </source>
</evidence>
<dbReference type="Gene3D" id="3.80.10.10">
    <property type="entry name" value="Ribonuclease Inhibitor"/>
    <property type="match status" value="1"/>
</dbReference>
<reference evidence="1" key="1">
    <citation type="journal article" date="2020" name="Fungal Divers.">
        <title>Resolving the Mortierellaceae phylogeny through synthesis of multi-gene phylogenetics and phylogenomics.</title>
        <authorList>
            <person name="Vandepol N."/>
            <person name="Liber J."/>
            <person name="Desiro A."/>
            <person name="Na H."/>
            <person name="Kennedy M."/>
            <person name="Barry K."/>
            <person name="Grigoriev I.V."/>
            <person name="Miller A.N."/>
            <person name="O'Donnell K."/>
            <person name="Stajich J.E."/>
            <person name="Bonito G."/>
        </authorList>
    </citation>
    <scope>NUCLEOTIDE SEQUENCE</scope>
    <source>
        <strain evidence="1">NRRL 6426</strain>
    </source>
</reference>
<organism evidence="1 2">
    <name type="scientific">Linnemannia schmuckeri</name>
    <dbReference type="NCBI Taxonomy" id="64567"/>
    <lineage>
        <taxon>Eukaryota</taxon>
        <taxon>Fungi</taxon>
        <taxon>Fungi incertae sedis</taxon>
        <taxon>Mucoromycota</taxon>
        <taxon>Mortierellomycotina</taxon>
        <taxon>Mortierellomycetes</taxon>
        <taxon>Mortierellales</taxon>
        <taxon>Mortierellaceae</taxon>
        <taxon>Linnemannia</taxon>
    </lineage>
</organism>
<dbReference type="CDD" id="cd09917">
    <property type="entry name" value="F-box_SF"/>
    <property type="match status" value="1"/>
</dbReference>
<comment type="caution">
    <text evidence="1">The sequence shown here is derived from an EMBL/GenBank/DDBJ whole genome shotgun (WGS) entry which is preliminary data.</text>
</comment>
<name>A0A9P5V9J6_9FUNG</name>
<dbReference type="AlphaFoldDB" id="A0A9P5V9J6"/>
<dbReference type="OrthoDB" id="2360932at2759"/>
<dbReference type="EMBL" id="JAAAUQ010000652">
    <property type="protein sequence ID" value="KAF9148483.1"/>
    <property type="molecule type" value="Genomic_DNA"/>
</dbReference>
<evidence type="ECO:0000313" key="2">
    <source>
        <dbReference type="Proteomes" id="UP000748756"/>
    </source>
</evidence>
<dbReference type="SUPFAM" id="SSF81383">
    <property type="entry name" value="F-box domain"/>
    <property type="match status" value="1"/>
</dbReference>
<keyword evidence="2" id="KW-1185">Reference proteome</keyword>
<dbReference type="InterPro" id="IPR036047">
    <property type="entry name" value="F-box-like_dom_sf"/>
</dbReference>
<accession>A0A9P5V9J6</accession>
<sequence>MYLIGGQTHPLDLPEIRTRIAMFLDITDCISCMQVNKTWHRDFAGSVWHTVDFEDNETFAEISPTTVTKYGHLIRRAINIVKEDHISALLNPAIKSLLVVKFNITNNPVSRAFFFDVFHQNKASITTLELSASLLDPETDEDQRTNAIYFMTLDMPVSGSKLTHLYLCSLNFTRHNFSDILHYSPKLHYVHMFGVMLLANKPHFELVHHYGVKMLVAPMVQMCDLRAEFLHYCPHLVNTDFENEESEPDDVADLLVEAFNRLQSCRIYYSLLNKTTVVGILQHQDTLTHLELALTEDLTDPSLSDPNPYAKNLVLLILRSCRNLRIFRAEGHQMDIDLAEDYGWSCIDLIEMRFRFQGLDTFVAIDDCLEQLSAMKSQGLDGTETSERSLSLRICQKLLPLKKLQTVWLDSKDYSLATH</sequence>
<proteinExistence type="predicted"/>
<protein>
    <recommendedName>
        <fullName evidence="3">F-box domain-containing protein</fullName>
    </recommendedName>
</protein>
<dbReference type="SUPFAM" id="SSF52047">
    <property type="entry name" value="RNI-like"/>
    <property type="match status" value="1"/>
</dbReference>
<evidence type="ECO:0000313" key="1">
    <source>
        <dbReference type="EMBL" id="KAF9148483.1"/>
    </source>
</evidence>
<gene>
    <name evidence="1" type="ORF">BG015_009779</name>
</gene>
<dbReference type="InterPro" id="IPR032675">
    <property type="entry name" value="LRR_dom_sf"/>
</dbReference>
<dbReference type="Proteomes" id="UP000748756">
    <property type="component" value="Unassembled WGS sequence"/>
</dbReference>